<dbReference type="PANTHER" id="PTHR34615">
    <property type="entry name" value="PX DOMAIN-CONTAINING PROTEIN"/>
    <property type="match status" value="1"/>
</dbReference>
<reference evidence="3" key="1">
    <citation type="submission" date="2025-04" db="UniProtKB">
        <authorList>
            <consortium name="RefSeq"/>
        </authorList>
    </citation>
    <scope>IDENTIFICATION</scope>
    <source>
        <tissue evidence="3">Whole insect</tissue>
    </source>
</reference>
<evidence type="ECO:0000313" key="2">
    <source>
        <dbReference type="Proteomes" id="UP001652700"/>
    </source>
</evidence>
<reference evidence="1" key="2">
    <citation type="submission" date="2025-05" db="UniProtKB">
        <authorList>
            <consortium name="EnsemblMetazoa"/>
        </authorList>
    </citation>
    <scope>IDENTIFICATION</scope>
</reference>
<dbReference type="InParanoid" id="A0A6P7FNV0"/>
<organism evidence="3">
    <name type="scientific">Diabrotica virgifera virgifera</name>
    <name type="common">western corn rootworm</name>
    <dbReference type="NCBI Taxonomy" id="50390"/>
    <lineage>
        <taxon>Eukaryota</taxon>
        <taxon>Metazoa</taxon>
        <taxon>Ecdysozoa</taxon>
        <taxon>Arthropoda</taxon>
        <taxon>Hexapoda</taxon>
        <taxon>Insecta</taxon>
        <taxon>Pterygota</taxon>
        <taxon>Neoptera</taxon>
        <taxon>Endopterygota</taxon>
        <taxon>Coleoptera</taxon>
        <taxon>Polyphaga</taxon>
        <taxon>Cucujiformia</taxon>
        <taxon>Chrysomeloidea</taxon>
        <taxon>Chrysomelidae</taxon>
        <taxon>Galerucinae</taxon>
        <taxon>Diabroticina</taxon>
        <taxon>Diabroticites</taxon>
        <taxon>Diabrotica</taxon>
    </lineage>
</organism>
<protein>
    <submittedName>
        <fullName evidence="3">Uncharacterized protein LOC114332436</fullName>
    </submittedName>
</protein>
<dbReference type="PANTHER" id="PTHR34615:SF1">
    <property type="entry name" value="PX DOMAIN-CONTAINING PROTEIN"/>
    <property type="match status" value="1"/>
</dbReference>
<dbReference type="RefSeq" id="XP_028138034.1">
    <property type="nucleotide sequence ID" value="XM_028282233.1"/>
</dbReference>
<name>A0A6P7FNV0_DIAVI</name>
<evidence type="ECO:0000313" key="3">
    <source>
        <dbReference type="RefSeq" id="XP_028138034.1"/>
    </source>
</evidence>
<dbReference type="Proteomes" id="UP001652700">
    <property type="component" value="Unplaced"/>
</dbReference>
<dbReference type="AlphaFoldDB" id="A0A6P7FNV0"/>
<evidence type="ECO:0000313" key="1">
    <source>
        <dbReference type="EnsemblMetazoa" id="XP_050508850.1"/>
    </source>
</evidence>
<sequence>MDQDLEALILANANDEDIEFLILHNILGEERILPAQNQEFDLENMSEADVKTNFRFSKQDIPVLVNALRIPDIIHTDTRNTVTGIMGLCILLRRLAYPSRLKDLQPLFNLSPQSMSQIINHMITFITENHVHLLTDLRNVPWLNEERMETYAEVNN</sequence>
<proteinExistence type="predicted"/>
<accession>A0A6P7FNV0</accession>
<dbReference type="EnsemblMetazoa" id="XM_050652893.1">
    <property type="protein sequence ID" value="XP_050508850.1"/>
    <property type="gene ID" value="LOC126886054"/>
</dbReference>
<keyword evidence="2" id="KW-1185">Reference proteome</keyword>
<gene>
    <name evidence="3" type="primary">LOC114332436</name>
</gene>